<evidence type="ECO:0000256" key="10">
    <source>
        <dbReference type="ARBA" id="ARBA00023157"/>
    </source>
</evidence>
<dbReference type="InterPro" id="IPR016186">
    <property type="entry name" value="C-type_lectin-like/link_sf"/>
</dbReference>
<evidence type="ECO:0000256" key="4">
    <source>
        <dbReference type="ARBA" id="ARBA00022692"/>
    </source>
</evidence>
<dbReference type="InterPro" id="IPR032471">
    <property type="entry name" value="AGRL2-4_GAIN_subdom_A"/>
</dbReference>
<dbReference type="PROSITE" id="PS01186">
    <property type="entry name" value="EGF_2"/>
    <property type="match status" value="1"/>
</dbReference>
<feature type="signal peptide" evidence="16">
    <location>
        <begin position="1"/>
        <end position="21"/>
    </location>
</feature>
<evidence type="ECO:0000256" key="8">
    <source>
        <dbReference type="ARBA" id="ARBA00023040"/>
    </source>
</evidence>
<dbReference type="PANTHER" id="PTHR12011:SF347">
    <property type="entry name" value="FI21270P1-RELATED"/>
    <property type="match status" value="1"/>
</dbReference>
<keyword evidence="4 15" id="KW-0812">Transmembrane</keyword>
<comment type="similarity">
    <text evidence="2">Belongs to the G-protein coupled receptor 2 family. LN-TM7 subfamily.</text>
</comment>
<keyword evidence="3" id="KW-1003">Cell membrane</keyword>
<evidence type="ECO:0000259" key="17">
    <source>
        <dbReference type="PROSITE" id="PS50026"/>
    </source>
</evidence>
<feature type="region of interest" description="Disordered" evidence="14">
    <location>
        <begin position="1515"/>
        <end position="1535"/>
    </location>
</feature>
<dbReference type="InterPro" id="IPR000922">
    <property type="entry name" value="Lectin_gal-bd_dom"/>
</dbReference>
<feature type="transmembrane region" description="Helical" evidence="15">
    <location>
        <begin position="1150"/>
        <end position="1173"/>
    </location>
</feature>
<dbReference type="Gene3D" id="2.60.220.50">
    <property type="match status" value="1"/>
</dbReference>
<keyword evidence="24" id="KW-1185">Reference proteome</keyword>
<dbReference type="CDD" id="cd22840">
    <property type="entry name" value="Gal_Rha_Lectin_LAT2"/>
    <property type="match status" value="1"/>
</dbReference>
<dbReference type="InterPro" id="IPR017981">
    <property type="entry name" value="GPCR_2-like_7TM"/>
</dbReference>
<sequence>MADYYFLLLLFLPLYLTQNQSGSLKQNLNLCQTNICQNGGTCLVASSVPVTTTCPKDSIYYMGYCYLFDGTTRSWNDAALFCDKINGATLPLVESVEDQAFFAGFVPAMIPSMPQTNIRPPPDGIWTAVRGVNNMTRASWVSYPGSFLITETFWAAQEPNIYVNYNEVCVALESISYYRDWTTALCNVPKYTVCKIAPTLIQAQYVAQCSCPSGFGGQNCETQVTSNQQESTQRTCGSADFQFSCSNDQTISVDYASFGAQESSMCNQASQGREQTCSNVNSLQTVINACQGLQSCEIKNLTSTFSNTPCPVPQEQYLETRMRCGSAQQSSCPSGLIQYNGRCYSMTIETNEKKQRTMADAERFCSQSGGSLITSMPDNLLQQIVMKVNDETKRPVSFWIDGEQRYSISSCQILTITGTSTSYSACPTSTSSTANAICSNVPSSQSSISSRSSESAPPSPEAQTAARREVYTGVPPPTVPDSLNKAKYCKKEKTDGITYDQTRACMQHEQPCPDPENVEGTVTRYCNCQTAKWEAPDTTNCTHRWVAEMQTAIQDNQPVEDISSTVNRQLKSTIQRKLFGGDITGTVRLSNDMLNLARNQFDIMNDRNLRENKAKNFTENLGGSGDQLLSPVAAQVWDQLSSSIRIQHASRLMSVLEQSVLLLGDYMTNQKLNLAYINWGELLFFLFRGAHFIILESGIWNLESGIWNLESGIWNLESGIWNLESGIWNLESGIWNLESGIWNLESGIWNLESGIWNLESGIWNLESGIWNLESGIWNLESGIWNLESGIWNLESGIWNLESGIWNLESGIWNLESGIWNLESGIWNLESGIWNLESGIWNLESGIWNLESGIWNLESGIWNLESGIWNLESGIWNLESGIWNLESGIWNLESGIWNLESGIWNLESGIWNLESGIRNLESGISMEVERSEPESQAFGAAPPNVQDDMGMMRVMGAAPALAPAETNTTIVFPSLKLSPSITLPSASLLSSAVSSSQPTVFGGGPGILSSFQDDTPAAQGAVPNLNRNPIKLGTYAFAGFGALLNNGEHTVINSQVIGASIENATRSVTLPNDHPVTFTFQHLTTKGVSNPRCVYWDLQESKWSTNGCTLISSSFNSSQCSCTHLTSFAILMDVSGQVGQFSGGLASALDVISTIGCAISIVCLALSVCVFTFFRNLQNVRNSIHRNLCLCLLIAELVFVIGMDRTGNRTGCGVVAILIHYFFLASFCWMLLEGYQLYMMLIQVFEPNRTRIFLYYLFCYGCPAIIVAVSAGVKWEDYGTDTYCWIDTSTPTIWAFVAPIIVIIAANIIFLLIALKVVLSVQSRDRTKWGRIIGWLKGSATLLCLLGITWIFGFLTAVKGGTGTAFAWIFTLLNCTQGIFIFVLHVVLNEKVRASIVRWLRTGICCLPETSSAAYNSRSFLSSRQRILNMIKVNGHSYPSTASTDDKEKQMTPITKTSDWLSRLPNQDSMSVPESNLNSADLPEHLPEIHEEIHEIREEPSELRRRVTVDLNPTIHNNNSNVEIESHASSSDPRGSQIIEITQVEKKAPVKRIKFPLGAKQSERGSQHRTKVIPPESPDSETKDYRF</sequence>
<dbReference type="OrthoDB" id="1100386at2759"/>
<dbReference type="InterPro" id="IPR043159">
    <property type="entry name" value="Lectin_gal-bd_sf"/>
</dbReference>
<dbReference type="InterPro" id="IPR048072">
    <property type="entry name" value="7tmB2_latrophilin-like"/>
</dbReference>
<feature type="transmembrane region" description="Helical" evidence="15">
    <location>
        <begin position="1364"/>
        <end position="1387"/>
    </location>
</feature>
<accession>A0A2G5UWB4</accession>
<feature type="transmembrane region" description="Helical" evidence="15">
    <location>
        <begin position="1292"/>
        <end position="1318"/>
    </location>
</feature>
<dbReference type="InterPro" id="IPR036445">
    <property type="entry name" value="GPCR_2_extracell_dom_sf"/>
</dbReference>
<dbReference type="PROSITE" id="PS50261">
    <property type="entry name" value="G_PROTEIN_RECEP_F2_4"/>
    <property type="match status" value="1"/>
</dbReference>
<dbReference type="Pfam" id="PF00002">
    <property type="entry name" value="7tm_2"/>
    <property type="match status" value="1"/>
</dbReference>
<dbReference type="PROSITE" id="PS50221">
    <property type="entry name" value="GAIN_B"/>
    <property type="match status" value="1"/>
</dbReference>
<dbReference type="GO" id="GO:0097264">
    <property type="term" value="P:self proteolysis"/>
    <property type="evidence" value="ECO:0007669"/>
    <property type="project" value="UniProtKB-ARBA"/>
</dbReference>
<dbReference type="GO" id="GO:0007166">
    <property type="term" value="P:cell surface receptor signaling pathway"/>
    <property type="evidence" value="ECO:0007669"/>
    <property type="project" value="InterPro"/>
</dbReference>
<feature type="domain" description="G-protein coupled receptors family 2 profile 1" evidence="20">
    <location>
        <begin position="488"/>
        <end position="545"/>
    </location>
</feature>
<dbReference type="CDD" id="cd00037">
    <property type="entry name" value="CLECT"/>
    <property type="match status" value="1"/>
</dbReference>
<dbReference type="SMART" id="SM00303">
    <property type="entry name" value="GPS"/>
    <property type="match status" value="1"/>
</dbReference>
<feature type="domain" description="G-protein coupled receptors family 2 profile 2" evidence="22">
    <location>
        <begin position="1148"/>
        <end position="1388"/>
    </location>
</feature>
<comment type="subcellular location">
    <subcellularLocation>
        <location evidence="1">Cell membrane</location>
        <topology evidence="1">Multi-pass membrane protein</topology>
    </subcellularLocation>
</comment>
<dbReference type="PROSITE" id="PS50227">
    <property type="entry name" value="G_PROTEIN_RECEP_F2_3"/>
    <property type="match status" value="1"/>
</dbReference>
<comment type="caution">
    <text evidence="13">Lacks conserved residue(s) required for the propagation of feature annotation.</text>
</comment>
<feature type="transmembrane region" description="Helical" evidence="15">
    <location>
        <begin position="1339"/>
        <end position="1358"/>
    </location>
</feature>
<dbReference type="InterPro" id="IPR001879">
    <property type="entry name" value="GPCR_2_extracellular_dom"/>
</dbReference>
<feature type="domain" description="EGF-like" evidence="17">
    <location>
        <begin position="27"/>
        <end position="66"/>
    </location>
</feature>
<dbReference type="InterPro" id="IPR000832">
    <property type="entry name" value="GPCR_2_secretin-like"/>
</dbReference>
<feature type="domain" description="GAIN-B" evidence="19">
    <location>
        <begin position="983"/>
        <end position="1137"/>
    </location>
</feature>
<evidence type="ECO:0000256" key="12">
    <source>
        <dbReference type="ARBA" id="ARBA00023224"/>
    </source>
</evidence>
<keyword evidence="12" id="KW-0807">Transducer</keyword>
<dbReference type="Gene3D" id="3.10.100.10">
    <property type="entry name" value="Mannose-Binding Protein A, subunit A"/>
    <property type="match status" value="2"/>
</dbReference>
<dbReference type="Pfam" id="PF02140">
    <property type="entry name" value="SUEL_Lectin"/>
    <property type="match status" value="1"/>
</dbReference>
<dbReference type="STRING" id="1611254.A0A2G5UWB4"/>
<dbReference type="SUPFAM" id="SSF81321">
    <property type="entry name" value="Family A G protein-coupled receptor-like"/>
    <property type="match status" value="1"/>
</dbReference>
<evidence type="ECO:0000256" key="1">
    <source>
        <dbReference type="ARBA" id="ARBA00004651"/>
    </source>
</evidence>
<proteinExistence type="inferred from homology"/>
<dbReference type="SUPFAM" id="SSF56436">
    <property type="entry name" value="C-type lectin-like"/>
    <property type="match status" value="2"/>
</dbReference>
<keyword evidence="9 15" id="KW-0472">Membrane</keyword>
<dbReference type="CDD" id="cd15440">
    <property type="entry name" value="7tmB2_latrophilin-like_invertebrate"/>
    <property type="match status" value="1"/>
</dbReference>
<dbReference type="InterPro" id="IPR057244">
    <property type="entry name" value="GAIN_B"/>
</dbReference>
<dbReference type="SMART" id="SM00008">
    <property type="entry name" value="HormR"/>
    <property type="match status" value="1"/>
</dbReference>
<keyword evidence="5 16" id="KW-0732">Signal</keyword>
<evidence type="ECO:0000259" key="20">
    <source>
        <dbReference type="PROSITE" id="PS50227"/>
    </source>
</evidence>
<evidence type="ECO:0000256" key="3">
    <source>
        <dbReference type="ARBA" id="ARBA00022475"/>
    </source>
</evidence>
<dbReference type="Gene3D" id="2.60.120.740">
    <property type="match status" value="1"/>
</dbReference>
<keyword evidence="13" id="KW-0245">EGF-like domain</keyword>
<dbReference type="GO" id="GO:0005886">
    <property type="term" value="C:plasma membrane"/>
    <property type="evidence" value="ECO:0007669"/>
    <property type="project" value="UniProtKB-SubCell"/>
</dbReference>
<dbReference type="InterPro" id="IPR000742">
    <property type="entry name" value="EGF"/>
</dbReference>
<dbReference type="GO" id="GO:0004175">
    <property type="term" value="F:endopeptidase activity"/>
    <property type="evidence" value="ECO:0007669"/>
    <property type="project" value="UniProtKB-ARBA"/>
</dbReference>
<feature type="domain" description="SUEL-type lectin" evidence="21">
    <location>
        <begin position="235"/>
        <end position="311"/>
    </location>
</feature>
<dbReference type="GO" id="GO:0004930">
    <property type="term" value="F:G protein-coupled receptor activity"/>
    <property type="evidence" value="ECO:0007669"/>
    <property type="project" value="UniProtKB-KW"/>
</dbReference>
<comment type="caution">
    <text evidence="23">The sequence shown here is derived from an EMBL/GenBank/DDBJ whole genome shotgun (WGS) entry which is preliminary data.</text>
</comment>
<dbReference type="InterPro" id="IPR001304">
    <property type="entry name" value="C-type_lectin-like"/>
</dbReference>
<keyword evidence="6" id="KW-0430">Lectin</keyword>
<evidence type="ECO:0000313" key="24">
    <source>
        <dbReference type="Proteomes" id="UP000230233"/>
    </source>
</evidence>
<feature type="region of interest" description="Disordered" evidence="14">
    <location>
        <begin position="443"/>
        <end position="486"/>
    </location>
</feature>
<evidence type="ECO:0000256" key="7">
    <source>
        <dbReference type="ARBA" id="ARBA00022989"/>
    </source>
</evidence>
<evidence type="ECO:0000256" key="6">
    <source>
        <dbReference type="ARBA" id="ARBA00022734"/>
    </source>
</evidence>
<dbReference type="FunFam" id="1.20.1070.10:FF:000352">
    <property type="entry name" value="Latrophilin-like protein 1"/>
    <property type="match status" value="1"/>
</dbReference>
<feature type="transmembrane region" description="Helical" evidence="15">
    <location>
        <begin position="1185"/>
        <end position="1201"/>
    </location>
</feature>
<name>A0A2G5UWB4_9PELO</name>
<dbReference type="EMBL" id="PDUG01000002">
    <property type="protein sequence ID" value="PIC43842.1"/>
    <property type="molecule type" value="Genomic_DNA"/>
</dbReference>
<organism evidence="23 24">
    <name type="scientific">Caenorhabditis nigoni</name>
    <dbReference type="NCBI Taxonomy" id="1611254"/>
    <lineage>
        <taxon>Eukaryota</taxon>
        <taxon>Metazoa</taxon>
        <taxon>Ecdysozoa</taxon>
        <taxon>Nematoda</taxon>
        <taxon>Chromadorea</taxon>
        <taxon>Rhabditida</taxon>
        <taxon>Rhabditina</taxon>
        <taxon>Rhabditomorpha</taxon>
        <taxon>Rhabditoidea</taxon>
        <taxon>Rhabditidae</taxon>
        <taxon>Peloderinae</taxon>
        <taxon>Caenorhabditis</taxon>
    </lineage>
</organism>
<feature type="domain" description="C-type lectin" evidence="18">
    <location>
        <begin position="61"/>
        <end position="195"/>
    </location>
</feature>
<evidence type="ECO:0000256" key="9">
    <source>
        <dbReference type="ARBA" id="ARBA00023136"/>
    </source>
</evidence>
<dbReference type="PROSITE" id="PS50041">
    <property type="entry name" value="C_TYPE_LECTIN_2"/>
    <property type="match status" value="1"/>
</dbReference>
<feature type="chain" id="PRO_5013915761" description="Latrophilin Cirl" evidence="16">
    <location>
        <begin position="22"/>
        <end position="1586"/>
    </location>
</feature>
<dbReference type="PROSITE" id="PS00022">
    <property type="entry name" value="EGF_1"/>
    <property type="match status" value="1"/>
</dbReference>
<dbReference type="PROSITE" id="PS50026">
    <property type="entry name" value="EGF_3"/>
    <property type="match status" value="1"/>
</dbReference>
<keyword evidence="8" id="KW-0297">G-protein coupled receptor</keyword>
<feature type="compositionally biased region" description="Low complexity" evidence="14">
    <location>
        <begin position="443"/>
        <end position="456"/>
    </location>
</feature>
<feature type="transmembrane region" description="Helical" evidence="15">
    <location>
        <begin position="1213"/>
        <end position="1231"/>
    </location>
</feature>
<dbReference type="FunFam" id="3.10.100.10:FF:000224">
    <property type="match status" value="1"/>
</dbReference>
<protein>
    <recommendedName>
        <fullName evidence="25">Latrophilin Cirl</fullName>
    </recommendedName>
</protein>
<evidence type="ECO:0000259" key="19">
    <source>
        <dbReference type="PROSITE" id="PS50221"/>
    </source>
</evidence>
<dbReference type="FunFam" id="4.10.1240.10:FF:000057">
    <property type="entry name" value="Latrophilin-like protein LAT-2"/>
    <property type="match status" value="1"/>
</dbReference>
<evidence type="ECO:0000256" key="16">
    <source>
        <dbReference type="SAM" id="SignalP"/>
    </source>
</evidence>
<feature type="transmembrane region" description="Helical" evidence="15">
    <location>
        <begin position="1252"/>
        <end position="1272"/>
    </location>
</feature>
<dbReference type="SMART" id="SM00034">
    <property type="entry name" value="CLECT"/>
    <property type="match status" value="2"/>
</dbReference>
<evidence type="ECO:0000313" key="23">
    <source>
        <dbReference type="EMBL" id="PIC43842.1"/>
    </source>
</evidence>
<dbReference type="InterPro" id="IPR046338">
    <property type="entry name" value="GAIN_dom_sf"/>
</dbReference>
<evidence type="ECO:0000256" key="5">
    <source>
        <dbReference type="ARBA" id="ARBA00022729"/>
    </source>
</evidence>
<dbReference type="Proteomes" id="UP000230233">
    <property type="component" value="Chromosome II"/>
</dbReference>
<reference evidence="24" key="1">
    <citation type="submission" date="2017-10" db="EMBL/GenBank/DDBJ databases">
        <title>Rapid genome shrinkage in a self-fertile nematode reveals novel sperm competition proteins.</title>
        <authorList>
            <person name="Yin D."/>
            <person name="Schwarz E.M."/>
            <person name="Thomas C.G."/>
            <person name="Felde R.L."/>
            <person name="Korf I.F."/>
            <person name="Cutter A.D."/>
            <person name="Schartner C.M."/>
            <person name="Ralston E.J."/>
            <person name="Meyer B.J."/>
            <person name="Haag E.S."/>
        </authorList>
    </citation>
    <scope>NUCLEOTIDE SEQUENCE [LARGE SCALE GENOMIC DNA]</scope>
    <source>
        <strain evidence="24">JU1422</strain>
    </source>
</reference>
<dbReference type="Gene3D" id="4.10.1240.10">
    <property type="entry name" value="GPCR, family 2, extracellular hormone receptor domain"/>
    <property type="match status" value="1"/>
</dbReference>
<evidence type="ECO:0000259" key="22">
    <source>
        <dbReference type="PROSITE" id="PS50261"/>
    </source>
</evidence>
<dbReference type="Pfam" id="PF01825">
    <property type="entry name" value="GPS"/>
    <property type="match status" value="1"/>
</dbReference>
<keyword evidence="7 15" id="KW-1133">Transmembrane helix</keyword>
<dbReference type="PANTHER" id="PTHR12011">
    <property type="entry name" value="ADHESION G-PROTEIN COUPLED RECEPTOR"/>
    <property type="match status" value="1"/>
</dbReference>
<evidence type="ECO:0000259" key="18">
    <source>
        <dbReference type="PROSITE" id="PS50041"/>
    </source>
</evidence>
<dbReference type="GO" id="GO:0030246">
    <property type="term" value="F:carbohydrate binding"/>
    <property type="evidence" value="ECO:0007669"/>
    <property type="project" value="UniProtKB-KW"/>
</dbReference>
<dbReference type="PROSITE" id="PS50228">
    <property type="entry name" value="SUEL_LECTIN"/>
    <property type="match status" value="1"/>
</dbReference>
<dbReference type="InterPro" id="IPR016187">
    <property type="entry name" value="CTDL_fold"/>
</dbReference>
<gene>
    <name evidence="23" type="primary">Cni-lat-2</name>
    <name evidence="23" type="synonym">Cnig_chr_II.g4426</name>
    <name evidence="23" type="ORF">B9Z55_004426</name>
</gene>
<dbReference type="PRINTS" id="PR00249">
    <property type="entry name" value="GPCRSECRETIN"/>
</dbReference>
<evidence type="ECO:0008006" key="25">
    <source>
        <dbReference type="Google" id="ProtNLM"/>
    </source>
</evidence>
<dbReference type="FunFam" id="3.10.100.10:FF:000187">
    <property type="entry name" value="Latrophilin-like protein LAT-2"/>
    <property type="match status" value="1"/>
</dbReference>
<evidence type="ECO:0000259" key="21">
    <source>
        <dbReference type="PROSITE" id="PS50228"/>
    </source>
</evidence>
<feature type="compositionally biased region" description="Polar residues" evidence="14">
    <location>
        <begin position="1515"/>
        <end position="1533"/>
    </location>
</feature>
<keyword evidence="10" id="KW-1015">Disulfide bond</keyword>
<keyword evidence="11" id="KW-0675">Receptor</keyword>
<evidence type="ECO:0000256" key="14">
    <source>
        <dbReference type="SAM" id="MobiDB-lite"/>
    </source>
</evidence>
<evidence type="ECO:0000256" key="11">
    <source>
        <dbReference type="ARBA" id="ARBA00023170"/>
    </source>
</evidence>
<evidence type="ECO:0000256" key="13">
    <source>
        <dbReference type="PROSITE-ProRule" id="PRU00076"/>
    </source>
</evidence>
<dbReference type="Gene3D" id="1.20.1070.10">
    <property type="entry name" value="Rhodopsin 7-helix transmembrane proteins"/>
    <property type="match status" value="1"/>
</dbReference>
<dbReference type="InterPro" id="IPR000203">
    <property type="entry name" value="GPS"/>
</dbReference>
<evidence type="ECO:0000256" key="2">
    <source>
        <dbReference type="ARBA" id="ARBA00010933"/>
    </source>
</evidence>
<feature type="region of interest" description="Disordered" evidence="14">
    <location>
        <begin position="1555"/>
        <end position="1586"/>
    </location>
</feature>
<dbReference type="Pfam" id="PF16489">
    <property type="entry name" value="GAIN"/>
    <property type="match status" value="1"/>
</dbReference>
<evidence type="ECO:0000256" key="15">
    <source>
        <dbReference type="SAM" id="Phobius"/>
    </source>
</evidence>